<dbReference type="InterPro" id="IPR005171">
    <property type="entry name" value="Cyt_c_oxidase_su4_prok"/>
</dbReference>
<feature type="transmembrane region" description="Helical" evidence="6">
    <location>
        <begin position="72"/>
        <end position="94"/>
    </location>
</feature>
<dbReference type="InterPro" id="IPR011743">
    <property type="entry name" value="Caa3_sub_IV"/>
</dbReference>
<evidence type="ECO:0000256" key="1">
    <source>
        <dbReference type="ARBA" id="ARBA00004651"/>
    </source>
</evidence>
<evidence type="ECO:0000256" key="6">
    <source>
        <dbReference type="SAM" id="Phobius"/>
    </source>
</evidence>
<gene>
    <name evidence="7" type="ORF">JFN93_15595</name>
</gene>
<feature type="transmembrane region" description="Helical" evidence="6">
    <location>
        <begin position="38"/>
        <end position="60"/>
    </location>
</feature>
<reference evidence="7" key="1">
    <citation type="submission" date="2020-12" db="EMBL/GenBank/DDBJ databases">
        <title>Geomonas sp. Red875, isolated from river sediment.</title>
        <authorList>
            <person name="Xu Z."/>
            <person name="Zhang Z."/>
            <person name="Masuda Y."/>
            <person name="Itoh H."/>
            <person name="Senoo K."/>
        </authorList>
    </citation>
    <scope>NUCLEOTIDE SEQUENCE</scope>
    <source>
        <strain evidence="7">Red875</strain>
    </source>
</reference>
<keyword evidence="2" id="KW-1003">Cell membrane</keyword>
<organism evidence="7 8">
    <name type="scientific">Geomesophilobacter sediminis</name>
    <dbReference type="NCBI Taxonomy" id="2798584"/>
    <lineage>
        <taxon>Bacteria</taxon>
        <taxon>Pseudomonadati</taxon>
        <taxon>Thermodesulfobacteriota</taxon>
        <taxon>Desulfuromonadia</taxon>
        <taxon>Geobacterales</taxon>
        <taxon>Geobacteraceae</taxon>
        <taxon>Geomesophilobacter</taxon>
    </lineage>
</organism>
<comment type="caution">
    <text evidence="7">The sequence shown here is derived from an EMBL/GenBank/DDBJ whole genome shotgun (WGS) entry which is preliminary data.</text>
</comment>
<sequence length="95" mass="10631">MSTEAAHHILSYRKLTAIWGALLVLTALTVLITRAELGALKVWAALAIASVKSGLVIAFFMHMKYESRPFRIILFVALVTLAIFIGFTFFDVLYR</sequence>
<accession>A0A8J7ISB2</accession>
<name>A0A8J7ISB2_9BACT</name>
<protein>
    <submittedName>
        <fullName evidence="7">Cytochrome C oxidase subunit IV family protein</fullName>
    </submittedName>
</protein>
<dbReference type="Proteomes" id="UP000636888">
    <property type="component" value="Unassembled WGS sequence"/>
</dbReference>
<evidence type="ECO:0000256" key="2">
    <source>
        <dbReference type="ARBA" id="ARBA00022475"/>
    </source>
</evidence>
<dbReference type="AlphaFoldDB" id="A0A8J7ISB2"/>
<dbReference type="RefSeq" id="WP_199385026.1">
    <property type="nucleotide sequence ID" value="NZ_JAEMHM010000012.1"/>
</dbReference>
<proteinExistence type="predicted"/>
<dbReference type="Pfam" id="PF03626">
    <property type="entry name" value="COX4_pro"/>
    <property type="match status" value="1"/>
</dbReference>
<evidence type="ECO:0000313" key="8">
    <source>
        <dbReference type="Proteomes" id="UP000636888"/>
    </source>
</evidence>
<keyword evidence="4 6" id="KW-1133">Transmembrane helix</keyword>
<feature type="transmembrane region" description="Helical" evidence="6">
    <location>
        <begin position="12"/>
        <end position="32"/>
    </location>
</feature>
<dbReference type="EMBL" id="JAEMHM010000012">
    <property type="protein sequence ID" value="MBJ6726139.1"/>
    <property type="molecule type" value="Genomic_DNA"/>
</dbReference>
<evidence type="ECO:0000256" key="4">
    <source>
        <dbReference type="ARBA" id="ARBA00022989"/>
    </source>
</evidence>
<evidence type="ECO:0000256" key="5">
    <source>
        <dbReference type="ARBA" id="ARBA00023136"/>
    </source>
</evidence>
<comment type="subcellular location">
    <subcellularLocation>
        <location evidence="1">Cell membrane</location>
        <topology evidence="1">Multi-pass membrane protein</topology>
    </subcellularLocation>
</comment>
<evidence type="ECO:0000256" key="3">
    <source>
        <dbReference type="ARBA" id="ARBA00022692"/>
    </source>
</evidence>
<keyword evidence="3 6" id="KW-0812">Transmembrane</keyword>
<dbReference type="NCBIfam" id="TIGR02229">
    <property type="entry name" value="caa3_sub_IV"/>
    <property type="match status" value="1"/>
</dbReference>
<dbReference type="GO" id="GO:0005886">
    <property type="term" value="C:plasma membrane"/>
    <property type="evidence" value="ECO:0007669"/>
    <property type="project" value="UniProtKB-SubCell"/>
</dbReference>
<keyword evidence="8" id="KW-1185">Reference proteome</keyword>
<keyword evidence="5 6" id="KW-0472">Membrane</keyword>
<evidence type="ECO:0000313" key="7">
    <source>
        <dbReference type="EMBL" id="MBJ6726139.1"/>
    </source>
</evidence>